<keyword evidence="2" id="KW-0805">Transcription regulation</keyword>
<keyword evidence="4" id="KW-0804">Transcription</keyword>
<evidence type="ECO:0000256" key="3">
    <source>
        <dbReference type="ARBA" id="ARBA00023125"/>
    </source>
</evidence>
<sequence>MEIVWQSSKVPVKKRAPEACSSCRARKKRCFHISDKENRDPVRTRAHSDGDNESENTTNTEVEAGEADRVHHEPQLDHAQVSSTRGSSPSPGRESEYNPESLLADVSRMPRPQLEAASLRTSGPAQLPRRRGIVRPGEYGQFAARQAERRLRWYQRHRRGPVPSPMSQQQRQYLEHVGAFLELPRMTTDALLTIYNSLIDDLVPLADGAAVFRDYSNGRASPYLVKAMCLVACKTRQAAPFLRLSDKDKEPLPVLDFASKLFCGLEAAMKADLETDRVTKVRILALMHLNNDGPRGEERSSSYLSQAICEAWALSLHFNIPGNPDQQSCDLLWWTLRNLDRLNKPVMASAPFLIDDTDIAIDRPAACPVGYRAQLMTLSLRLGDLMAVATKVYKASSTSTVDDCQQFPSLSEITTGTGFDQFHHSHKAYLEIWYHVAAMLSCRYSGPATVLYNRRLTSADRVLTILHQTGEENLPPLPLVPYAMSMSTTTIYRALRDGQRDPDTACRDLHICCSILDRLSKTWTSAKGVTKLAKRLLSVLVKSDVVPRHSVERGEQCLRIEQFSSDAETLTPSTTDIPSIATMESTIGSVLSRGGSTCLGAEEHTTIHASLPVSLRARHELVSEEQLPESPEDLQMHLAESWPTYTHLDTAFLDLFDYGMPNVFRGPATWEFLGSGSDDGISWSDFQFSQIASPDQSLT</sequence>
<evidence type="ECO:0008006" key="8">
    <source>
        <dbReference type="Google" id="ProtNLM"/>
    </source>
</evidence>
<feature type="compositionally biased region" description="Basic and acidic residues" evidence="5">
    <location>
        <begin position="32"/>
        <end position="50"/>
    </location>
</feature>
<dbReference type="CDD" id="cd12148">
    <property type="entry name" value="fungal_TF_MHR"/>
    <property type="match status" value="1"/>
</dbReference>
<feature type="compositionally biased region" description="Low complexity" evidence="5">
    <location>
        <begin position="82"/>
        <end position="92"/>
    </location>
</feature>
<feature type="region of interest" description="Disordered" evidence="5">
    <location>
        <begin position="24"/>
        <end position="99"/>
    </location>
</feature>
<dbReference type="PANTHER" id="PTHR47171">
    <property type="entry name" value="FARA-RELATED"/>
    <property type="match status" value="1"/>
</dbReference>
<keyword evidence="3" id="KW-0238">DNA-binding</keyword>
<evidence type="ECO:0000256" key="2">
    <source>
        <dbReference type="ARBA" id="ARBA00023015"/>
    </source>
</evidence>
<evidence type="ECO:0000256" key="5">
    <source>
        <dbReference type="SAM" id="MobiDB-lite"/>
    </source>
</evidence>
<dbReference type="PANTHER" id="PTHR47171:SF6">
    <property type="entry name" value="SPECIFIC TRANSCRIPTION FACTOR, PUTATIVE (AFU_ORTHOLOGUE AFUA_2G06130)-RELATED"/>
    <property type="match status" value="1"/>
</dbReference>
<protein>
    <recommendedName>
        <fullName evidence="8">Transcription factor domain-containing protein</fullName>
    </recommendedName>
</protein>
<evidence type="ECO:0000313" key="7">
    <source>
        <dbReference type="Proteomes" id="UP001586593"/>
    </source>
</evidence>
<feature type="compositionally biased region" description="Basic and acidic residues" evidence="5">
    <location>
        <begin position="66"/>
        <end position="76"/>
    </location>
</feature>
<comment type="caution">
    <text evidence="6">The sequence shown here is derived from an EMBL/GenBank/DDBJ whole genome shotgun (WGS) entry which is preliminary data.</text>
</comment>
<organism evidence="6 7">
    <name type="scientific">Phialemonium thermophilum</name>
    <dbReference type="NCBI Taxonomy" id="223376"/>
    <lineage>
        <taxon>Eukaryota</taxon>
        <taxon>Fungi</taxon>
        <taxon>Dikarya</taxon>
        <taxon>Ascomycota</taxon>
        <taxon>Pezizomycotina</taxon>
        <taxon>Sordariomycetes</taxon>
        <taxon>Sordariomycetidae</taxon>
        <taxon>Cephalothecales</taxon>
        <taxon>Cephalothecaceae</taxon>
        <taxon>Phialemonium</taxon>
    </lineage>
</organism>
<evidence type="ECO:0000256" key="1">
    <source>
        <dbReference type="ARBA" id="ARBA00022833"/>
    </source>
</evidence>
<keyword evidence="7" id="KW-1185">Reference proteome</keyword>
<keyword evidence="1" id="KW-0862">Zinc</keyword>
<dbReference type="EMBL" id="JAZHXJ010000031">
    <property type="protein sequence ID" value="KAL1880544.1"/>
    <property type="molecule type" value="Genomic_DNA"/>
</dbReference>
<dbReference type="InterPro" id="IPR052073">
    <property type="entry name" value="Amide_Lactam_Regulators"/>
</dbReference>
<gene>
    <name evidence="6" type="ORF">VTK73DRAFT_5557</name>
</gene>
<name>A0ABR3XXS9_9PEZI</name>
<accession>A0ABR3XXS9</accession>
<evidence type="ECO:0000313" key="6">
    <source>
        <dbReference type="EMBL" id="KAL1880544.1"/>
    </source>
</evidence>
<reference evidence="6 7" key="1">
    <citation type="journal article" date="2024" name="Commun. Biol.">
        <title>Comparative genomic analysis of thermophilic fungi reveals convergent evolutionary adaptations and gene losses.</title>
        <authorList>
            <person name="Steindorff A.S."/>
            <person name="Aguilar-Pontes M.V."/>
            <person name="Robinson A.J."/>
            <person name="Andreopoulos B."/>
            <person name="LaButti K."/>
            <person name="Kuo A."/>
            <person name="Mondo S."/>
            <person name="Riley R."/>
            <person name="Otillar R."/>
            <person name="Haridas S."/>
            <person name="Lipzen A."/>
            <person name="Grimwood J."/>
            <person name="Schmutz J."/>
            <person name="Clum A."/>
            <person name="Reid I.D."/>
            <person name="Moisan M.C."/>
            <person name="Butler G."/>
            <person name="Nguyen T.T.M."/>
            <person name="Dewar K."/>
            <person name="Conant G."/>
            <person name="Drula E."/>
            <person name="Henrissat B."/>
            <person name="Hansel C."/>
            <person name="Singer S."/>
            <person name="Hutchinson M.I."/>
            <person name="de Vries R.P."/>
            <person name="Natvig D.O."/>
            <person name="Powell A.J."/>
            <person name="Tsang A."/>
            <person name="Grigoriev I.V."/>
        </authorList>
    </citation>
    <scope>NUCLEOTIDE SEQUENCE [LARGE SCALE GENOMIC DNA]</scope>
    <source>
        <strain evidence="6 7">ATCC 24622</strain>
    </source>
</reference>
<evidence type="ECO:0000256" key="4">
    <source>
        <dbReference type="ARBA" id="ARBA00023163"/>
    </source>
</evidence>
<dbReference type="Proteomes" id="UP001586593">
    <property type="component" value="Unassembled WGS sequence"/>
</dbReference>
<proteinExistence type="predicted"/>